<dbReference type="AlphaFoldDB" id="A0AB73HGC6"/>
<comment type="caution">
    <text evidence="2">The sequence shown here is derived from an EMBL/GenBank/DDBJ whole genome shotgun (WGS) entry which is preliminary data.</text>
</comment>
<organism evidence="2 3">
    <name type="scientific">Pediococcus pentosaceus</name>
    <dbReference type="NCBI Taxonomy" id="1255"/>
    <lineage>
        <taxon>Bacteria</taxon>
        <taxon>Bacillati</taxon>
        <taxon>Bacillota</taxon>
        <taxon>Bacilli</taxon>
        <taxon>Lactobacillales</taxon>
        <taxon>Lactobacillaceae</taxon>
        <taxon>Pediococcus</taxon>
    </lineage>
</organism>
<dbReference type="EMBL" id="JADOFP010000005">
    <property type="protein sequence ID" value="MBF7115189.1"/>
    <property type="molecule type" value="Genomic_DNA"/>
</dbReference>
<evidence type="ECO:0000259" key="1">
    <source>
        <dbReference type="Pfam" id="PF24024"/>
    </source>
</evidence>
<evidence type="ECO:0000313" key="3">
    <source>
        <dbReference type="Proteomes" id="UP001194632"/>
    </source>
</evidence>
<feature type="domain" description="DUF7336" evidence="1">
    <location>
        <begin position="1"/>
        <end position="50"/>
    </location>
</feature>
<dbReference type="Proteomes" id="UP001194632">
    <property type="component" value="Unassembled WGS sequence"/>
</dbReference>
<dbReference type="RefSeq" id="WP_195749759.1">
    <property type="nucleotide sequence ID" value="NZ_CP197205.1"/>
</dbReference>
<accession>A0AB73HGC6</accession>
<gene>
    <name evidence="2" type="ORF">ITQ90_06795</name>
</gene>
<reference evidence="2" key="1">
    <citation type="submission" date="2020-11" db="EMBL/GenBank/DDBJ databases">
        <title>Antibiotic susceptibility profiles of Pediococcus pentosaceus from various origins and their implications for the safety assessment of strains with food-technology applications.</title>
        <authorList>
            <person name="Shani N."/>
            <person name="Oberhaensli S."/>
            <person name="Arias E."/>
        </authorList>
    </citation>
    <scope>NUCLEOTIDE SEQUENCE</scope>
    <source>
        <strain evidence="2">FAM 24207</strain>
    </source>
</reference>
<protein>
    <recommendedName>
        <fullName evidence="1">DUF7336 domain-containing protein</fullName>
    </recommendedName>
</protein>
<dbReference type="Pfam" id="PF24024">
    <property type="entry name" value="DUF7336"/>
    <property type="match status" value="1"/>
</dbReference>
<evidence type="ECO:0000313" key="2">
    <source>
        <dbReference type="EMBL" id="MBF7115189.1"/>
    </source>
</evidence>
<name>A0AB73HGC6_PEDPE</name>
<proteinExistence type="predicted"/>
<dbReference type="InterPro" id="IPR055760">
    <property type="entry name" value="DUF7336"/>
</dbReference>
<sequence>MVVYVLWWQKYDDVEILGVYSSAEEAKKNIPDDVENYEYEGFSIEEFELDDFVS</sequence>